<dbReference type="PATRIC" id="fig|45068.5.peg.91"/>
<keyword evidence="2" id="KW-1185">Reference proteome</keyword>
<dbReference type="OrthoDB" id="5642691at2"/>
<reference evidence="1 2" key="1">
    <citation type="submission" date="2015-11" db="EMBL/GenBank/DDBJ databases">
        <title>Genomic analysis of 38 Legionella species identifies large and diverse effector repertoires.</title>
        <authorList>
            <person name="Burstein D."/>
            <person name="Amaro F."/>
            <person name="Zusman T."/>
            <person name="Lifshitz Z."/>
            <person name="Cohen O."/>
            <person name="Gilbert J.A."/>
            <person name="Pupko T."/>
            <person name="Shuman H.A."/>
            <person name="Segal G."/>
        </authorList>
    </citation>
    <scope>NUCLEOTIDE SEQUENCE [LARGE SCALE GENOMIC DNA]</scope>
    <source>
        <strain evidence="1 2">ATCC 49505</strain>
    </source>
</reference>
<protein>
    <submittedName>
        <fullName evidence="1">Uncharacterized protein</fullName>
    </submittedName>
</protein>
<name>A0A0W0VSX6_9GAMM</name>
<sequence>MDIIFQGKHNSEEAIESLCRVIELFKERYQICQFREMRLTMTLVDEQGDDVELVDSETMDVYRTFEVHREQYELTRRPSTPILKLVIDNTR</sequence>
<dbReference type="EMBL" id="LNYK01000001">
    <property type="protein sequence ID" value="KTD23201.1"/>
    <property type="molecule type" value="Genomic_DNA"/>
</dbReference>
<dbReference type="STRING" id="45068.Llon_0086"/>
<comment type="caution">
    <text evidence="1">The sequence shown here is derived from an EMBL/GenBank/DDBJ whole genome shotgun (WGS) entry which is preliminary data.</text>
</comment>
<gene>
    <name evidence="1" type="ORF">Llon_0086</name>
</gene>
<dbReference type="RefSeq" id="WP_058528106.1">
    <property type="nucleotide sequence ID" value="NZ_CAAAHZ010000005.1"/>
</dbReference>
<dbReference type="Proteomes" id="UP000054997">
    <property type="component" value="Unassembled WGS sequence"/>
</dbReference>
<dbReference type="AlphaFoldDB" id="A0A0W0VSX6"/>
<accession>A0A0W0VSX6</accession>
<proteinExistence type="predicted"/>
<evidence type="ECO:0000313" key="1">
    <source>
        <dbReference type="EMBL" id="KTD23201.1"/>
    </source>
</evidence>
<organism evidence="1 2">
    <name type="scientific">Legionella londiniensis</name>
    <dbReference type="NCBI Taxonomy" id="45068"/>
    <lineage>
        <taxon>Bacteria</taxon>
        <taxon>Pseudomonadati</taxon>
        <taxon>Pseudomonadota</taxon>
        <taxon>Gammaproteobacteria</taxon>
        <taxon>Legionellales</taxon>
        <taxon>Legionellaceae</taxon>
        <taxon>Legionella</taxon>
    </lineage>
</organism>
<evidence type="ECO:0000313" key="2">
    <source>
        <dbReference type="Proteomes" id="UP000054997"/>
    </source>
</evidence>